<evidence type="ECO:0000259" key="7">
    <source>
        <dbReference type="PROSITE" id="PS51012"/>
    </source>
</evidence>
<sequence length="277" mass="30013">MSAPPIAPGARASATFRILPPGMYAGRSHVVLERAFKVYRRGWMLIFSGFFEPLFYLFSLGTGLHNLVGTVTGPGGHELSYTAFIAPALLASSAMNGAIYDSTMNVFFKMKYGKLYDAMLATSLGPLDVAVGEIGWALIRGGLYSAGFMIVMVAMGLTASWWAAAMLPAALLIAFAFGAVGMAVTTYMKTFQDLDMVQVAVLPMFLFSGTFYNLHVYPTWLRIIVECLPLNHGIELLRALNAGVLDWSMLGHLAYFAVMAAVGVAVTAKRLDKLLLR</sequence>
<keyword evidence="6" id="KW-1003">Cell membrane</keyword>
<dbReference type="Proteomes" id="UP001164693">
    <property type="component" value="Chromosome"/>
</dbReference>
<comment type="subcellular location">
    <subcellularLocation>
        <location evidence="6">Cell membrane</location>
        <topology evidence="6">Multi-pass membrane protein</topology>
    </subcellularLocation>
    <subcellularLocation>
        <location evidence="1">Membrane</location>
        <topology evidence="1">Multi-pass membrane protein</topology>
    </subcellularLocation>
</comment>
<proteinExistence type="inferred from homology"/>
<evidence type="ECO:0000256" key="1">
    <source>
        <dbReference type="ARBA" id="ARBA00004141"/>
    </source>
</evidence>
<reference evidence="8" key="1">
    <citation type="submission" date="2022-05" db="EMBL/GenBank/DDBJ databases">
        <title>Jatrophihabitans sp. SB3-54 whole genome sequence.</title>
        <authorList>
            <person name="Suh M.K."/>
            <person name="Eom M.K."/>
            <person name="Kim J.S."/>
            <person name="Kim H.S."/>
            <person name="Do H.E."/>
            <person name="Shin Y.K."/>
            <person name="Lee J.-S."/>
        </authorList>
    </citation>
    <scope>NUCLEOTIDE SEQUENCE</scope>
    <source>
        <strain evidence="8">SB3-54</strain>
    </source>
</reference>
<evidence type="ECO:0000256" key="4">
    <source>
        <dbReference type="ARBA" id="ARBA00023136"/>
    </source>
</evidence>
<dbReference type="InterPro" id="IPR051784">
    <property type="entry name" value="Nod_factor_ABC_transporter"/>
</dbReference>
<dbReference type="InterPro" id="IPR047817">
    <property type="entry name" value="ABC2_TM_bact-type"/>
</dbReference>
<evidence type="ECO:0000313" key="8">
    <source>
        <dbReference type="EMBL" id="WAX58581.1"/>
    </source>
</evidence>
<dbReference type="PROSITE" id="PS51012">
    <property type="entry name" value="ABC_TM2"/>
    <property type="match status" value="1"/>
</dbReference>
<keyword evidence="6" id="KW-0813">Transport</keyword>
<dbReference type="InterPro" id="IPR000412">
    <property type="entry name" value="ABC_2_transport"/>
</dbReference>
<dbReference type="EMBL" id="CP097463">
    <property type="protein sequence ID" value="WAX58581.1"/>
    <property type="molecule type" value="Genomic_DNA"/>
</dbReference>
<organism evidence="8 9">
    <name type="scientific">Jatrophihabitans cynanchi</name>
    <dbReference type="NCBI Taxonomy" id="2944128"/>
    <lineage>
        <taxon>Bacteria</taxon>
        <taxon>Bacillati</taxon>
        <taxon>Actinomycetota</taxon>
        <taxon>Actinomycetes</taxon>
        <taxon>Jatrophihabitantales</taxon>
        <taxon>Jatrophihabitantaceae</taxon>
        <taxon>Jatrophihabitans</taxon>
    </lineage>
</organism>
<name>A0ABY7K638_9ACTN</name>
<dbReference type="RefSeq" id="WP_269445120.1">
    <property type="nucleotide sequence ID" value="NZ_CP097463.1"/>
</dbReference>
<feature type="transmembrane region" description="Helical" evidence="6">
    <location>
        <begin position="79"/>
        <end position="100"/>
    </location>
</feature>
<evidence type="ECO:0000256" key="2">
    <source>
        <dbReference type="ARBA" id="ARBA00022692"/>
    </source>
</evidence>
<keyword evidence="4 6" id="KW-0472">Membrane</keyword>
<evidence type="ECO:0000256" key="3">
    <source>
        <dbReference type="ARBA" id="ARBA00022989"/>
    </source>
</evidence>
<keyword evidence="2 6" id="KW-0812">Transmembrane</keyword>
<evidence type="ECO:0000256" key="6">
    <source>
        <dbReference type="RuleBase" id="RU361157"/>
    </source>
</evidence>
<dbReference type="PRINTS" id="PR00164">
    <property type="entry name" value="ABC2TRNSPORT"/>
</dbReference>
<feature type="transmembrane region" description="Helical" evidence="6">
    <location>
        <begin position="143"/>
        <end position="163"/>
    </location>
</feature>
<keyword evidence="9" id="KW-1185">Reference proteome</keyword>
<dbReference type="InterPro" id="IPR013525">
    <property type="entry name" value="ABC2_TM"/>
</dbReference>
<gene>
    <name evidence="8" type="ORF">M6B22_07400</name>
</gene>
<evidence type="ECO:0000313" key="9">
    <source>
        <dbReference type="Proteomes" id="UP001164693"/>
    </source>
</evidence>
<accession>A0ABY7K638</accession>
<dbReference type="PIRSF" id="PIRSF006648">
    <property type="entry name" value="DrrB"/>
    <property type="match status" value="1"/>
</dbReference>
<feature type="domain" description="ABC transmembrane type-2" evidence="7">
    <location>
        <begin position="44"/>
        <end position="274"/>
    </location>
</feature>
<evidence type="ECO:0000256" key="5">
    <source>
        <dbReference type="ARBA" id="ARBA00023251"/>
    </source>
</evidence>
<feature type="transmembrane region" description="Helical" evidence="6">
    <location>
        <begin position="247"/>
        <end position="268"/>
    </location>
</feature>
<protein>
    <recommendedName>
        <fullName evidence="6">Transport permease protein</fullName>
    </recommendedName>
</protein>
<dbReference type="PANTHER" id="PTHR43229:SF2">
    <property type="entry name" value="NODULATION PROTEIN J"/>
    <property type="match status" value="1"/>
</dbReference>
<feature type="transmembrane region" description="Helical" evidence="6">
    <location>
        <begin position="42"/>
        <end position="59"/>
    </location>
</feature>
<keyword evidence="3 6" id="KW-1133">Transmembrane helix</keyword>
<comment type="similarity">
    <text evidence="6">Belongs to the ABC-2 integral membrane protein family.</text>
</comment>
<feature type="transmembrane region" description="Helical" evidence="6">
    <location>
        <begin position="194"/>
        <end position="212"/>
    </location>
</feature>
<dbReference type="PANTHER" id="PTHR43229">
    <property type="entry name" value="NODULATION PROTEIN J"/>
    <property type="match status" value="1"/>
</dbReference>
<dbReference type="Pfam" id="PF01061">
    <property type="entry name" value="ABC2_membrane"/>
    <property type="match status" value="1"/>
</dbReference>
<feature type="transmembrane region" description="Helical" evidence="6">
    <location>
        <begin position="169"/>
        <end position="187"/>
    </location>
</feature>
<keyword evidence="5" id="KW-0046">Antibiotic resistance</keyword>